<comment type="caution">
    <text evidence="1">The sequence shown here is derived from an EMBL/GenBank/DDBJ whole genome shotgun (WGS) entry which is preliminary data.</text>
</comment>
<evidence type="ECO:0000313" key="1">
    <source>
        <dbReference type="EMBL" id="PQO39855.1"/>
    </source>
</evidence>
<dbReference type="AlphaFoldDB" id="A0A2S8G5X2"/>
<dbReference type="Proteomes" id="UP000238322">
    <property type="component" value="Unassembled WGS sequence"/>
</dbReference>
<evidence type="ECO:0000313" key="2">
    <source>
        <dbReference type="Proteomes" id="UP000238322"/>
    </source>
</evidence>
<evidence type="ECO:0008006" key="3">
    <source>
        <dbReference type="Google" id="ProtNLM"/>
    </source>
</evidence>
<sequence length="400" mass="46578">MSAYARKQSAKRWLDCALVNHAPRSRYRMYYWNLVNDIRSKSSLLAIPSGASPTDFTQLRTVICAIAKLTQHRKHWTNMPEFWSPKELGYRRQFRSLLRHLFERYPVPDFLANDWLEPCQSDWSRQLYLHMAQGFSIRQFSPRSAIPISPQTARWIMQVPPHLEPYPGIRWAQICGLGGTRELANCLAKNSILDYETSDEPFWESVLRFLIRNMPLCLDEVQEIVNFVNEQKFEAGEYAWGHGGGTSPLQPELTLKGRTLRSLRRHMANWRQDILKKRPELAKKSFDWPRSEFAPLVHHDGDAKWLIFELLSDRALKLEGNAMNHCVYDYVGECLERTSSIWSVRIQRSGTPKRMVTIEVDPKTRKIVQARGKCNSTPTLESKQVLRFWAEREGLTLTSV</sequence>
<accession>A0A2S8G5X2</accession>
<dbReference type="InterPro" id="IPR025586">
    <property type="entry name" value="PcfJ"/>
</dbReference>
<dbReference type="Pfam" id="PF14284">
    <property type="entry name" value="PcfJ"/>
    <property type="match status" value="1"/>
</dbReference>
<dbReference type="EMBL" id="PUHY01000004">
    <property type="protein sequence ID" value="PQO39855.1"/>
    <property type="molecule type" value="Genomic_DNA"/>
</dbReference>
<protein>
    <recommendedName>
        <fullName evidence="3">PcfJ-like protein</fullName>
    </recommendedName>
</protein>
<name>A0A2S8G5X2_9BACT</name>
<gene>
    <name evidence="1" type="ORF">C5Y83_03700</name>
</gene>
<organism evidence="1 2">
    <name type="scientific">Blastopirellula marina</name>
    <dbReference type="NCBI Taxonomy" id="124"/>
    <lineage>
        <taxon>Bacteria</taxon>
        <taxon>Pseudomonadati</taxon>
        <taxon>Planctomycetota</taxon>
        <taxon>Planctomycetia</taxon>
        <taxon>Pirellulales</taxon>
        <taxon>Pirellulaceae</taxon>
        <taxon>Blastopirellula</taxon>
    </lineage>
</organism>
<proteinExistence type="predicted"/>
<reference evidence="1 2" key="1">
    <citation type="submission" date="2018-02" db="EMBL/GenBank/DDBJ databases">
        <title>Comparative genomes isolates from brazilian mangrove.</title>
        <authorList>
            <person name="Araujo J.E."/>
            <person name="Taketani R.G."/>
            <person name="Silva M.C.P."/>
            <person name="Loureco M.V."/>
            <person name="Andreote F.D."/>
        </authorList>
    </citation>
    <scope>NUCLEOTIDE SEQUENCE [LARGE SCALE GENOMIC DNA]</scope>
    <source>
        <strain evidence="1 2">Hex-1 MGV</strain>
    </source>
</reference>